<reference evidence="1 2" key="1">
    <citation type="submission" date="2017-05" db="EMBL/GenBank/DDBJ databases">
        <title>Draft genome sequence of Elsinoe australis.</title>
        <authorList>
            <person name="Cheng Q."/>
        </authorList>
    </citation>
    <scope>NUCLEOTIDE SEQUENCE [LARGE SCALE GENOMIC DNA]</scope>
    <source>
        <strain evidence="1 2">NL1</strain>
    </source>
</reference>
<name>A0A2P7Z2T0_9PEZI</name>
<sequence>MVHETLAFSRDNEAAARILLQHWIIRDQFGFLLDPSVPTDQKELKLADLACGSGMWLLDLAGTAPSTWQLDGFDISPAHFPKKADVSGNMSFAALDSLAPVPPHLRGVYDVVHSRGFMLYVPGGDPSGLLRNIMDMLKPGGYLQLEELDLMNMYVQGEPGKWPHCERYIDQGKRWLQSRHIDASWTSALDKAVRKQGLEVCKYHKYAFRPSLQYPWTVMQTMATKDFILNDIIPTCHQVENGLTEDEWMQTLHGFVEETQHGARVLMDISICVVKK</sequence>
<keyword evidence="1" id="KW-0240">DNA-directed RNA polymerase</keyword>
<gene>
    <name evidence="1" type="ORF">B9Z65_4428</name>
</gene>
<protein>
    <submittedName>
        <fullName evidence="1">DNA-directed RNA polymerase II subunit rpb1</fullName>
    </submittedName>
</protein>
<dbReference type="InterPro" id="IPR029063">
    <property type="entry name" value="SAM-dependent_MTases_sf"/>
</dbReference>
<evidence type="ECO:0000313" key="1">
    <source>
        <dbReference type="EMBL" id="PSK42514.1"/>
    </source>
</evidence>
<keyword evidence="2" id="KW-1185">Reference proteome</keyword>
<dbReference type="OrthoDB" id="417697at2759"/>
<evidence type="ECO:0000313" key="2">
    <source>
        <dbReference type="Proteomes" id="UP000243723"/>
    </source>
</evidence>
<dbReference type="SUPFAM" id="SSF53335">
    <property type="entry name" value="S-adenosyl-L-methionine-dependent methyltransferases"/>
    <property type="match status" value="1"/>
</dbReference>
<dbReference type="EMBL" id="NHZQ01000335">
    <property type="protein sequence ID" value="PSK42514.1"/>
    <property type="molecule type" value="Genomic_DNA"/>
</dbReference>
<dbReference type="Proteomes" id="UP000243723">
    <property type="component" value="Unassembled WGS sequence"/>
</dbReference>
<dbReference type="PANTHER" id="PTHR43861">
    <property type="entry name" value="TRANS-ACONITATE 2-METHYLTRANSFERASE-RELATED"/>
    <property type="match status" value="1"/>
</dbReference>
<dbReference type="Pfam" id="PF13489">
    <property type="entry name" value="Methyltransf_23"/>
    <property type="match status" value="1"/>
</dbReference>
<comment type="caution">
    <text evidence="1">The sequence shown here is derived from an EMBL/GenBank/DDBJ whole genome shotgun (WGS) entry which is preliminary data.</text>
</comment>
<keyword evidence="1" id="KW-0804">Transcription</keyword>
<proteinExistence type="predicted"/>
<dbReference type="CDD" id="cd02440">
    <property type="entry name" value="AdoMet_MTases"/>
    <property type="match status" value="1"/>
</dbReference>
<dbReference type="GO" id="GO:0000428">
    <property type="term" value="C:DNA-directed RNA polymerase complex"/>
    <property type="evidence" value="ECO:0007669"/>
    <property type="project" value="UniProtKB-KW"/>
</dbReference>
<dbReference type="Gene3D" id="3.40.50.150">
    <property type="entry name" value="Vaccinia Virus protein VP39"/>
    <property type="match status" value="1"/>
</dbReference>
<accession>A0A2P7Z2T0</accession>
<dbReference type="STRING" id="40998.A0A2P7Z2T0"/>
<dbReference type="AlphaFoldDB" id="A0A2P7Z2T0"/>
<organism evidence="1 2">
    <name type="scientific">Elsinoe australis</name>
    <dbReference type="NCBI Taxonomy" id="40998"/>
    <lineage>
        <taxon>Eukaryota</taxon>
        <taxon>Fungi</taxon>
        <taxon>Dikarya</taxon>
        <taxon>Ascomycota</taxon>
        <taxon>Pezizomycotina</taxon>
        <taxon>Dothideomycetes</taxon>
        <taxon>Dothideomycetidae</taxon>
        <taxon>Myriangiales</taxon>
        <taxon>Elsinoaceae</taxon>
        <taxon>Elsinoe</taxon>
    </lineage>
</organism>